<dbReference type="Proteomes" id="UP000323597">
    <property type="component" value="Chromosome A04"/>
</dbReference>
<accession>A0A5D2ZQT0</accession>
<dbReference type="PANTHER" id="PTHR45697">
    <property type="entry name" value="ADP-RIBOSYLATION FACTOR-LIKE PROTEIN 2-RELATED"/>
    <property type="match status" value="1"/>
</dbReference>
<feature type="binding site" evidence="3">
    <location>
        <position position="25"/>
    </location>
    <ligand>
        <name>GTP</name>
        <dbReference type="ChEBI" id="CHEBI:37565"/>
    </ligand>
</feature>
<dbReference type="PROSITE" id="PS51417">
    <property type="entry name" value="ARF"/>
    <property type="match status" value="1"/>
</dbReference>
<evidence type="ECO:0000256" key="1">
    <source>
        <dbReference type="ARBA" id="ARBA00022741"/>
    </source>
</evidence>
<evidence type="ECO:0000313" key="4">
    <source>
        <dbReference type="EMBL" id="TYJ39971.1"/>
    </source>
</evidence>
<evidence type="ECO:0008006" key="6">
    <source>
        <dbReference type="Google" id="ProtNLM"/>
    </source>
</evidence>
<dbReference type="SUPFAM" id="SSF52540">
    <property type="entry name" value="P-loop containing nucleoside triphosphate hydrolases"/>
    <property type="match status" value="1"/>
</dbReference>
<evidence type="ECO:0000256" key="2">
    <source>
        <dbReference type="ARBA" id="ARBA00023134"/>
    </source>
</evidence>
<dbReference type="AlphaFoldDB" id="A0A5D2ZQT0"/>
<dbReference type="EMBL" id="CM017639">
    <property type="protein sequence ID" value="TYJ39971.1"/>
    <property type="molecule type" value="Genomic_DNA"/>
</dbReference>
<dbReference type="Pfam" id="PF00025">
    <property type="entry name" value="Arf"/>
    <property type="match status" value="1"/>
</dbReference>
<keyword evidence="1 3" id="KW-0547">Nucleotide-binding</keyword>
<dbReference type="InterPro" id="IPR006689">
    <property type="entry name" value="Small_GTPase_ARF/SAR"/>
</dbReference>
<keyword evidence="5" id="KW-1185">Reference proteome</keyword>
<evidence type="ECO:0000313" key="5">
    <source>
        <dbReference type="Proteomes" id="UP000323597"/>
    </source>
</evidence>
<evidence type="ECO:0000256" key="3">
    <source>
        <dbReference type="PIRSR" id="PIRSR606689-1"/>
    </source>
</evidence>
<gene>
    <name evidence="4" type="ORF">E1A91_A04G106600v1</name>
</gene>
<keyword evidence="2 3" id="KW-0342">GTP-binding</keyword>
<organism evidence="4 5">
    <name type="scientific">Gossypium mustelinum</name>
    <name type="common">Cotton</name>
    <name type="synonym">Gossypium caicoense</name>
    <dbReference type="NCBI Taxonomy" id="34275"/>
    <lineage>
        <taxon>Eukaryota</taxon>
        <taxon>Viridiplantae</taxon>
        <taxon>Streptophyta</taxon>
        <taxon>Embryophyta</taxon>
        <taxon>Tracheophyta</taxon>
        <taxon>Spermatophyta</taxon>
        <taxon>Magnoliopsida</taxon>
        <taxon>eudicotyledons</taxon>
        <taxon>Gunneridae</taxon>
        <taxon>Pentapetalae</taxon>
        <taxon>rosids</taxon>
        <taxon>malvids</taxon>
        <taxon>Malvales</taxon>
        <taxon>Malvaceae</taxon>
        <taxon>Malvoideae</taxon>
        <taxon>Gossypium</taxon>
    </lineage>
</organism>
<dbReference type="Gene3D" id="3.40.50.300">
    <property type="entry name" value="P-loop containing nucleotide triphosphate hydrolases"/>
    <property type="match status" value="1"/>
</dbReference>
<dbReference type="InterPro" id="IPR044612">
    <property type="entry name" value="ARL2/3"/>
</dbReference>
<dbReference type="SMART" id="SM00177">
    <property type="entry name" value="ARF"/>
    <property type="match status" value="1"/>
</dbReference>
<protein>
    <recommendedName>
        <fullName evidence="6">ADP-ribosylation factor-like protein 2</fullName>
    </recommendedName>
</protein>
<reference evidence="4 5" key="1">
    <citation type="submission" date="2019-07" db="EMBL/GenBank/DDBJ databases">
        <title>WGS assembly of Gossypium mustelinum.</title>
        <authorList>
            <person name="Chen Z.J."/>
            <person name="Sreedasyam A."/>
            <person name="Ando A."/>
            <person name="Song Q."/>
            <person name="De L."/>
            <person name="Hulse-Kemp A."/>
            <person name="Ding M."/>
            <person name="Ye W."/>
            <person name="Kirkbride R."/>
            <person name="Jenkins J."/>
            <person name="Plott C."/>
            <person name="Lovell J."/>
            <person name="Lin Y.-M."/>
            <person name="Vaughn R."/>
            <person name="Liu B."/>
            <person name="Li W."/>
            <person name="Simpson S."/>
            <person name="Scheffler B."/>
            <person name="Saski C."/>
            <person name="Grover C."/>
            <person name="Hu G."/>
            <person name="Conover J."/>
            <person name="Carlson J."/>
            <person name="Shu S."/>
            <person name="Boston L."/>
            <person name="Williams M."/>
            <person name="Peterson D."/>
            <person name="Mcgee K."/>
            <person name="Jones D."/>
            <person name="Wendel J."/>
            <person name="Stelly D."/>
            <person name="Grimwood J."/>
            <person name="Schmutz J."/>
        </authorList>
    </citation>
    <scope>NUCLEOTIDE SEQUENCE [LARGE SCALE GENOMIC DNA]</scope>
    <source>
        <strain evidence="4">1408120.09</strain>
    </source>
</reference>
<proteinExistence type="predicted"/>
<name>A0A5D2ZQT0_GOSMU</name>
<dbReference type="PRINTS" id="PR00328">
    <property type="entry name" value="SAR1GTPBP"/>
</dbReference>
<feature type="binding site" evidence="3">
    <location>
        <begin position="81"/>
        <end position="84"/>
    </location>
    <ligand>
        <name>GTP</name>
        <dbReference type="ChEBI" id="CHEBI:37565"/>
    </ligand>
</feature>
<sequence>MKIKRKEKEMRILMVYTLNIWDVGGQRTIRSYWRNYFEQTDGLVWVVDSSDLRRLDDCKMELDNLLKEERLSGASLLILANKQDIKGALTQAEIAKILKVRQTIQSLQAGKAKA</sequence>
<dbReference type="InterPro" id="IPR027417">
    <property type="entry name" value="P-loop_NTPase"/>
</dbReference>
<dbReference type="GO" id="GO:0003924">
    <property type="term" value="F:GTPase activity"/>
    <property type="evidence" value="ECO:0007669"/>
    <property type="project" value="InterPro"/>
</dbReference>
<dbReference type="GO" id="GO:0005525">
    <property type="term" value="F:GTP binding"/>
    <property type="evidence" value="ECO:0007669"/>
    <property type="project" value="UniProtKB-KW"/>
</dbReference>